<comment type="subcellular location">
    <subcellularLocation>
        <location evidence="1">Cell outer membrane</location>
    </subcellularLocation>
</comment>
<evidence type="ECO:0000259" key="6">
    <source>
        <dbReference type="Pfam" id="PF07980"/>
    </source>
</evidence>
<evidence type="ECO:0000256" key="3">
    <source>
        <dbReference type="ARBA" id="ARBA00022729"/>
    </source>
</evidence>
<keyword evidence="3" id="KW-0732">Signal</keyword>
<evidence type="ECO:0000256" key="1">
    <source>
        <dbReference type="ARBA" id="ARBA00004442"/>
    </source>
</evidence>
<evidence type="ECO:0000256" key="5">
    <source>
        <dbReference type="ARBA" id="ARBA00023237"/>
    </source>
</evidence>
<comment type="caution">
    <text evidence="8">The sequence shown here is derived from an EMBL/GenBank/DDBJ whole genome shotgun (WGS) entry which is preliminary data.</text>
</comment>
<dbReference type="InterPro" id="IPR012944">
    <property type="entry name" value="SusD_RagB_dom"/>
</dbReference>
<reference evidence="8" key="1">
    <citation type="submission" date="2018-02" db="EMBL/GenBank/DDBJ databases">
        <authorList>
            <person name="Vasarhelyi B.M."/>
            <person name="Deshmukh S."/>
            <person name="Balint B."/>
            <person name="Kukolya J."/>
        </authorList>
    </citation>
    <scope>NUCLEOTIDE SEQUENCE</scope>
    <source>
        <strain evidence="8">KB22</strain>
    </source>
</reference>
<dbReference type="Pfam" id="PF14322">
    <property type="entry name" value="SusD-like_3"/>
    <property type="match status" value="1"/>
</dbReference>
<name>A0A928UXM4_9SPHI</name>
<gene>
    <name evidence="8" type="ORF">C4F49_09185</name>
</gene>
<dbReference type="AlphaFoldDB" id="A0A928UXM4"/>
<dbReference type="Proteomes" id="UP000616201">
    <property type="component" value="Unassembled WGS sequence"/>
</dbReference>
<protein>
    <submittedName>
        <fullName evidence="8">RagB/SusD family nutrient uptake outer membrane protein</fullName>
    </submittedName>
</protein>
<organism evidence="8 9">
    <name type="scientific">Sphingobacterium hungaricum</name>
    <dbReference type="NCBI Taxonomy" id="2082723"/>
    <lineage>
        <taxon>Bacteria</taxon>
        <taxon>Pseudomonadati</taxon>
        <taxon>Bacteroidota</taxon>
        <taxon>Sphingobacteriia</taxon>
        <taxon>Sphingobacteriales</taxon>
        <taxon>Sphingobacteriaceae</taxon>
        <taxon>Sphingobacterium</taxon>
    </lineage>
</organism>
<keyword evidence="4" id="KW-0472">Membrane</keyword>
<comment type="similarity">
    <text evidence="2">Belongs to the SusD family.</text>
</comment>
<proteinExistence type="inferred from homology"/>
<feature type="domain" description="SusD-like N-terminal" evidence="7">
    <location>
        <begin position="20"/>
        <end position="227"/>
    </location>
</feature>
<evidence type="ECO:0000259" key="7">
    <source>
        <dbReference type="Pfam" id="PF14322"/>
    </source>
</evidence>
<dbReference type="EMBL" id="PRDK01000005">
    <property type="protein sequence ID" value="MBE8713853.1"/>
    <property type="molecule type" value="Genomic_DNA"/>
</dbReference>
<dbReference type="InterPro" id="IPR011990">
    <property type="entry name" value="TPR-like_helical_dom_sf"/>
</dbReference>
<dbReference type="PROSITE" id="PS51257">
    <property type="entry name" value="PROKAR_LIPOPROTEIN"/>
    <property type="match status" value="1"/>
</dbReference>
<evidence type="ECO:0000313" key="8">
    <source>
        <dbReference type="EMBL" id="MBE8713853.1"/>
    </source>
</evidence>
<evidence type="ECO:0000313" key="9">
    <source>
        <dbReference type="Proteomes" id="UP000616201"/>
    </source>
</evidence>
<evidence type="ECO:0000256" key="2">
    <source>
        <dbReference type="ARBA" id="ARBA00006275"/>
    </source>
</evidence>
<dbReference type="Gene3D" id="1.25.40.390">
    <property type="match status" value="1"/>
</dbReference>
<dbReference type="Pfam" id="PF07980">
    <property type="entry name" value="SusD_RagB"/>
    <property type="match status" value="1"/>
</dbReference>
<evidence type="ECO:0000256" key="4">
    <source>
        <dbReference type="ARBA" id="ARBA00023136"/>
    </source>
</evidence>
<keyword evidence="5" id="KW-0998">Cell outer membrane</keyword>
<dbReference type="SUPFAM" id="SSF48452">
    <property type="entry name" value="TPR-like"/>
    <property type="match status" value="1"/>
</dbReference>
<dbReference type="RefSeq" id="WP_196934002.1">
    <property type="nucleotide sequence ID" value="NZ_MU158697.1"/>
</dbReference>
<sequence>MKAIKYVLLATMLTLGSCTKYLDVVPDNTLKLEDIFNLKIDAFNALAKVYSYLPNDERTHVSSWTLGDEWIGRLDLNTTVSNLRAIRIMRGLQSQTSPQIGYWTGSEGGKPLYEAMRQADVFLANIDNVKDMSDVEKADWRSQVKFLKGYYAFLLVQRYGPIVIPKTMASPESTKDELFLPRTKVEECFDYILGLMNEAIPTLTERATSNNLGQIDQVAAKAIKARVLFFRASPFFNGNREYFGDFMDKDGEPFFSLTPDNEKWKAAIDALNESIQLCEANGLGLYQFDREPFIYDRPAFTANEERMKTLYNLRMLIVDPWNRELVWGNSNINYYEQGEFAHSANIRLPEGYGDGVVNTATFSWQWMAATYQMAERYYTENGLPIDEDQTYDINNKHEIIRTPGVLEPNYPHWNGYMQPGAETIKLYMNREPRFYANLGITAGYWRGHAVRINTMMFGNSHGGYNSSQHTTDFLATGIGTQKFVHPESQSGAWQRTIKFPYPIIRMADLYLMKAEALNEYSGPSQQVYAEINKVRSRAGIPNVEQVWADPSLARTVGKHTTKEGLRDIILQERGIEFAFEGIHFWDMWRHKRAPSSFSSPVWGWTHAGTTASTFFVLEVKQERRFTITDCLWPIDLNEMNTNGQLIQNPGW</sequence>
<keyword evidence="9" id="KW-1185">Reference proteome</keyword>
<feature type="domain" description="RagB/SusD" evidence="6">
    <location>
        <begin position="350"/>
        <end position="651"/>
    </location>
</feature>
<dbReference type="GO" id="GO:0009279">
    <property type="term" value="C:cell outer membrane"/>
    <property type="evidence" value="ECO:0007669"/>
    <property type="project" value="UniProtKB-SubCell"/>
</dbReference>
<accession>A0A928UXM4</accession>
<dbReference type="InterPro" id="IPR033985">
    <property type="entry name" value="SusD-like_N"/>
</dbReference>